<dbReference type="Pfam" id="PF03235">
    <property type="entry name" value="GmrSD_N"/>
    <property type="match status" value="1"/>
</dbReference>
<comment type="caution">
    <text evidence="2">The sequence shown here is derived from an EMBL/GenBank/DDBJ whole genome shotgun (WGS) entry which is preliminary data.</text>
</comment>
<protein>
    <submittedName>
        <fullName evidence="2">DUF262 domain-containing protein</fullName>
    </submittedName>
</protein>
<dbReference type="EMBL" id="JBHRTE010000031">
    <property type="protein sequence ID" value="MFC3167809.1"/>
    <property type="molecule type" value="Genomic_DNA"/>
</dbReference>
<reference evidence="3" key="1">
    <citation type="journal article" date="2019" name="Int. J. Syst. Evol. Microbiol.">
        <title>The Global Catalogue of Microorganisms (GCM) 10K type strain sequencing project: providing services to taxonomists for standard genome sequencing and annotation.</title>
        <authorList>
            <consortium name="The Broad Institute Genomics Platform"/>
            <consortium name="The Broad Institute Genome Sequencing Center for Infectious Disease"/>
            <person name="Wu L."/>
            <person name="Ma J."/>
        </authorList>
    </citation>
    <scope>NUCLEOTIDE SEQUENCE [LARGE SCALE GENOMIC DNA]</scope>
    <source>
        <strain evidence="3">KCTC 52239</strain>
    </source>
</reference>
<feature type="domain" description="GmrSD restriction endonucleases N-terminal" evidence="1">
    <location>
        <begin position="63"/>
        <end position="307"/>
    </location>
</feature>
<dbReference type="PANTHER" id="PTHR37292:SF2">
    <property type="entry name" value="DUF262 DOMAIN-CONTAINING PROTEIN"/>
    <property type="match status" value="1"/>
</dbReference>
<accession>A0ABV7IER8</accession>
<dbReference type="InterPro" id="IPR004919">
    <property type="entry name" value="GmrSD_N"/>
</dbReference>
<proteinExistence type="predicted"/>
<dbReference type="Proteomes" id="UP001595557">
    <property type="component" value="Unassembled WGS sequence"/>
</dbReference>
<gene>
    <name evidence="2" type="ORF">ACFOD7_07085</name>
</gene>
<dbReference type="PANTHER" id="PTHR37292">
    <property type="entry name" value="VNG6097C"/>
    <property type="match status" value="1"/>
</dbReference>
<keyword evidence="3" id="KW-1185">Reference proteome</keyword>
<evidence type="ECO:0000313" key="2">
    <source>
        <dbReference type="EMBL" id="MFC3167809.1"/>
    </source>
</evidence>
<name>A0ABV7IER8_9RHOB</name>
<sequence length="643" mass="72854">MPPETVAQSRVVNDFLDRVPAASKKVQITVACTKAADIFRSLPPRRRQGQLGVVMYKPGGTIESALNEIAKNNYVLPAIQREFVWRPEQIERLFDSLLQGYPFGTFLFWKVDPETSGTFKFYDFVRHYHARDAAHCPELDTITNRPVAAVLDGQQRLTALNIGLRGSMAWRLKGKRRANALAYPKRILHLDLLGTAPQDESGTVYRFKFLEPKVAADDETTVWFQVPKILDMKSGTDRLSEIQKFGLQGEKLTQAFNLLEKLRQAICTEQTISYYEESSQDLNRVLNIFIRLNSGGTILSYSDLLLSVAVAQWKQLDARSEIHSLVDELNKIGAGFSFDHDFVLKAGLMLTDIASVGFKVENFTSANMNVLEQQWASIKNTLIKTVELASNFGFSNANLRAESSLLPIAYYLHCRNLPDSYRTSQKFAKDRAVVRTWLVRSLLKPSGIWGSGLDTLLTALREVIKKEGEAGFPADQLARRMAQRGKPLSFGEDEIEELLEMQYGDKRVLLLLSLLFPFVDMRNQFHVDHIFPISQFTKSKLSHLSLKKGEVEDLRWYANTIANLQLLEGQLNTEKHAKLPAAWLEEAFSKKGERKAYCDRHDLGNVPSEIKDFRKFADTRRAVFRAKLTEALSGSQNHRTAAE</sequence>
<evidence type="ECO:0000259" key="1">
    <source>
        <dbReference type="Pfam" id="PF03235"/>
    </source>
</evidence>
<dbReference type="Gene3D" id="1.10.30.50">
    <property type="match status" value="1"/>
</dbReference>
<organism evidence="2 3">
    <name type="scientific">Paracoccus fontiphilus</name>
    <dbReference type="NCBI Taxonomy" id="1815556"/>
    <lineage>
        <taxon>Bacteria</taxon>
        <taxon>Pseudomonadati</taxon>
        <taxon>Pseudomonadota</taxon>
        <taxon>Alphaproteobacteria</taxon>
        <taxon>Rhodobacterales</taxon>
        <taxon>Paracoccaceae</taxon>
        <taxon>Paracoccus</taxon>
    </lineage>
</organism>
<evidence type="ECO:0000313" key="3">
    <source>
        <dbReference type="Proteomes" id="UP001595557"/>
    </source>
</evidence>